<organism evidence="1 2">
    <name type="scientific">Trifolium medium</name>
    <dbReference type="NCBI Taxonomy" id="97028"/>
    <lineage>
        <taxon>Eukaryota</taxon>
        <taxon>Viridiplantae</taxon>
        <taxon>Streptophyta</taxon>
        <taxon>Embryophyta</taxon>
        <taxon>Tracheophyta</taxon>
        <taxon>Spermatophyta</taxon>
        <taxon>Magnoliopsida</taxon>
        <taxon>eudicotyledons</taxon>
        <taxon>Gunneridae</taxon>
        <taxon>Pentapetalae</taxon>
        <taxon>rosids</taxon>
        <taxon>fabids</taxon>
        <taxon>Fabales</taxon>
        <taxon>Fabaceae</taxon>
        <taxon>Papilionoideae</taxon>
        <taxon>50 kb inversion clade</taxon>
        <taxon>NPAAA clade</taxon>
        <taxon>Hologalegina</taxon>
        <taxon>IRL clade</taxon>
        <taxon>Trifolieae</taxon>
        <taxon>Trifolium</taxon>
    </lineage>
</organism>
<evidence type="ECO:0000313" key="2">
    <source>
        <dbReference type="Proteomes" id="UP000265520"/>
    </source>
</evidence>
<feature type="non-terminal residue" evidence="1">
    <location>
        <position position="1"/>
    </location>
</feature>
<name>A0A392QPP8_9FABA</name>
<evidence type="ECO:0000313" key="1">
    <source>
        <dbReference type="EMBL" id="MCI25947.1"/>
    </source>
</evidence>
<keyword evidence="2" id="KW-1185">Reference proteome</keyword>
<reference evidence="1 2" key="1">
    <citation type="journal article" date="2018" name="Front. Plant Sci.">
        <title>Red Clover (Trifolium pratense) and Zigzag Clover (T. medium) - A Picture of Genomic Similarities and Differences.</title>
        <authorList>
            <person name="Dluhosova J."/>
            <person name="Istvanek J."/>
            <person name="Nedelnik J."/>
            <person name="Repkova J."/>
        </authorList>
    </citation>
    <scope>NUCLEOTIDE SEQUENCE [LARGE SCALE GENOMIC DNA]</scope>
    <source>
        <strain evidence="2">cv. 10/8</strain>
        <tissue evidence="1">Leaf</tissue>
    </source>
</reference>
<comment type="caution">
    <text evidence="1">The sequence shown here is derived from an EMBL/GenBank/DDBJ whole genome shotgun (WGS) entry which is preliminary data.</text>
</comment>
<accession>A0A392QPP8</accession>
<sequence length="45" mass="4873">ELKDSPMMGGRETALAGVRGTMQRGGRSFRCYHEGEAAISPLMCN</sequence>
<dbReference type="EMBL" id="LXQA010150352">
    <property type="protein sequence ID" value="MCI25947.1"/>
    <property type="molecule type" value="Genomic_DNA"/>
</dbReference>
<protein>
    <submittedName>
        <fullName evidence="1">Uncharacterized protein</fullName>
    </submittedName>
</protein>
<proteinExistence type="predicted"/>
<dbReference type="Proteomes" id="UP000265520">
    <property type="component" value="Unassembled WGS sequence"/>
</dbReference>
<dbReference type="AlphaFoldDB" id="A0A392QPP8"/>